<keyword evidence="2" id="KW-0238">DNA-binding</keyword>
<comment type="subcellular location">
    <subcellularLocation>
        <location evidence="2">Cytoplasm</location>
    </subcellularLocation>
</comment>
<dbReference type="GO" id="GO:0005829">
    <property type="term" value="C:cytosol"/>
    <property type="evidence" value="ECO:0007669"/>
    <property type="project" value="TreeGrafter"/>
</dbReference>
<dbReference type="Gene3D" id="3.40.1170.60">
    <property type="match status" value="1"/>
</dbReference>
<dbReference type="EC" id="2.7.7.7" evidence="2"/>
<dbReference type="EMBL" id="SMRT01000001">
    <property type="protein sequence ID" value="TDG00167.1"/>
    <property type="molecule type" value="Genomic_DNA"/>
</dbReference>
<comment type="catalytic activity">
    <reaction evidence="2">
        <text>DNA(n) + a 2'-deoxyribonucleoside 5'-triphosphate = DNA(n+1) + diphosphate</text>
        <dbReference type="Rhea" id="RHEA:22508"/>
        <dbReference type="Rhea" id="RHEA-COMP:17339"/>
        <dbReference type="Rhea" id="RHEA-COMP:17340"/>
        <dbReference type="ChEBI" id="CHEBI:33019"/>
        <dbReference type="ChEBI" id="CHEBI:61560"/>
        <dbReference type="ChEBI" id="CHEBI:173112"/>
        <dbReference type="EC" id="2.7.7.7"/>
    </reaction>
</comment>
<feature type="binding site" evidence="2">
    <location>
        <position position="13"/>
    </location>
    <ligand>
        <name>Mg(2+)</name>
        <dbReference type="ChEBI" id="CHEBI:18420"/>
    </ligand>
</feature>
<sequence length="422" mass="47484">MGGKQQRVIFLADCQSFYASVEKAAHPEYENKPLVVAGNPEERRGIILAACPIAKKFGVTTAESVKESIVKCPDLVIVKPRMQKYIDVSAQITEILESYTDLVEPYSIDEQFADLTGSVRLFGSPLEIAKAIQAKVLNDTGVYTRIGISENKVIAKMACDNIAKKNAEGLCQMSRADMPKMLWDFPLNKMFMIGSRMMAHFERMNIRSIGDLARIPLNELKIMMRKRMGRQSDIHAEMLWKIANGVDDAPVNPFTHAIVQKAIGHQMTLPVDFRTMEDLRVVLLELSDLVCRRCRCKGQMGWVVSAGAQGADFDRPTGFYRQSKLPDPTDITKHVYGAAHRIFEKHWDGSPIRKVGVTLSSLVPADTYQLTLFDDSERLRQLERETDSIRDRFGDTAIMRASSLTRAGQAERRSQMIGGHWK</sequence>
<dbReference type="InterPro" id="IPR043502">
    <property type="entry name" value="DNA/RNA_pol_sf"/>
</dbReference>
<dbReference type="RefSeq" id="WP_133224858.1">
    <property type="nucleotide sequence ID" value="NZ_SMRT01000001.1"/>
</dbReference>
<dbReference type="OrthoDB" id="9808813at2"/>
<dbReference type="SUPFAM" id="SSF100879">
    <property type="entry name" value="Lesion bypass DNA polymerase (Y-family), little finger domain"/>
    <property type="match status" value="1"/>
</dbReference>
<dbReference type="HAMAP" id="MF_01113">
    <property type="entry name" value="DNApol_IV"/>
    <property type="match status" value="1"/>
</dbReference>
<dbReference type="GO" id="GO:0003887">
    <property type="term" value="F:DNA-directed DNA polymerase activity"/>
    <property type="evidence" value="ECO:0007669"/>
    <property type="project" value="UniProtKB-UniRule"/>
</dbReference>
<dbReference type="GO" id="GO:0003684">
    <property type="term" value="F:damaged DNA binding"/>
    <property type="evidence" value="ECO:0007669"/>
    <property type="project" value="InterPro"/>
</dbReference>
<dbReference type="InterPro" id="IPR036775">
    <property type="entry name" value="DNA_pol_Y-fam_lit_finger_sf"/>
</dbReference>
<dbReference type="InterPro" id="IPR001126">
    <property type="entry name" value="UmuC"/>
</dbReference>
<dbReference type="Gene3D" id="3.30.70.270">
    <property type="match status" value="1"/>
</dbReference>
<comment type="cofactor">
    <cofactor evidence="2">
        <name>Mg(2+)</name>
        <dbReference type="ChEBI" id="CHEBI:18420"/>
    </cofactor>
    <text evidence="2">Binds 2 magnesium ions per subunit.</text>
</comment>
<comment type="caution">
    <text evidence="4">The sequence shown here is derived from an EMBL/GenBank/DDBJ whole genome shotgun (WGS) entry which is preliminary data.</text>
</comment>
<keyword evidence="2" id="KW-0239">DNA-directed DNA polymerase</keyword>
<evidence type="ECO:0000256" key="2">
    <source>
        <dbReference type="HAMAP-Rule" id="MF_01113"/>
    </source>
</evidence>
<dbReference type="GO" id="GO:0009432">
    <property type="term" value="P:SOS response"/>
    <property type="evidence" value="ECO:0007669"/>
    <property type="project" value="TreeGrafter"/>
</dbReference>
<keyword evidence="2" id="KW-0515">Mutator protein</keyword>
<comment type="similarity">
    <text evidence="1 2">Belongs to the DNA polymerase type-Y family.</text>
</comment>
<dbReference type="PANTHER" id="PTHR11076">
    <property type="entry name" value="DNA REPAIR POLYMERASE UMUC / TRANSFERASE FAMILY MEMBER"/>
    <property type="match status" value="1"/>
</dbReference>
<dbReference type="GO" id="GO:0042276">
    <property type="term" value="P:error-prone translesion synthesis"/>
    <property type="evidence" value="ECO:0007669"/>
    <property type="project" value="TreeGrafter"/>
</dbReference>
<dbReference type="InterPro" id="IPR050116">
    <property type="entry name" value="DNA_polymerase-Y"/>
</dbReference>
<dbReference type="InterPro" id="IPR022880">
    <property type="entry name" value="DNApol_IV"/>
</dbReference>
<dbReference type="AlphaFoldDB" id="A0A4R5KWJ1"/>
<evidence type="ECO:0000313" key="5">
    <source>
        <dbReference type="Proteomes" id="UP000295636"/>
    </source>
</evidence>
<comment type="subunit">
    <text evidence="2">Monomer.</text>
</comment>
<proteinExistence type="inferred from homology"/>
<dbReference type="PANTHER" id="PTHR11076:SF35">
    <property type="entry name" value="DNA REPAIR PROTEIN HOMOLOG YOBH"/>
    <property type="match status" value="1"/>
</dbReference>
<dbReference type="InterPro" id="IPR043128">
    <property type="entry name" value="Rev_trsase/Diguanyl_cyclase"/>
</dbReference>
<evidence type="ECO:0000313" key="4">
    <source>
        <dbReference type="EMBL" id="TDG00167.1"/>
    </source>
</evidence>
<organism evidence="4 5">
    <name type="scientific">Paenibacillus piri</name>
    <dbReference type="NCBI Taxonomy" id="2547395"/>
    <lineage>
        <taxon>Bacteria</taxon>
        <taxon>Bacillati</taxon>
        <taxon>Bacillota</taxon>
        <taxon>Bacilli</taxon>
        <taxon>Bacillales</taxon>
        <taxon>Paenibacillaceae</taxon>
        <taxon>Paenibacillus</taxon>
    </lineage>
</organism>
<evidence type="ECO:0000256" key="1">
    <source>
        <dbReference type="ARBA" id="ARBA00010945"/>
    </source>
</evidence>
<dbReference type="GO" id="GO:0006281">
    <property type="term" value="P:DNA repair"/>
    <property type="evidence" value="ECO:0007669"/>
    <property type="project" value="UniProtKB-UniRule"/>
</dbReference>
<dbReference type="Proteomes" id="UP000295636">
    <property type="component" value="Unassembled WGS sequence"/>
</dbReference>
<keyword evidence="2 4" id="KW-0548">Nucleotidyltransferase</keyword>
<feature type="domain" description="UmuC" evidence="3">
    <location>
        <begin position="9"/>
        <end position="194"/>
    </location>
</feature>
<keyword evidence="2" id="KW-0460">Magnesium</keyword>
<keyword evidence="2 4" id="KW-0808">Transferase</keyword>
<comment type="function">
    <text evidence="2">Poorly processive, error-prone DNA polymerase involved in untargeted mutagenesis. Copies undamaged DNA at stalled replication forks, which arise in vivo from mismatched or misaligned primer ends. These misaligned primers can be extended by PolIV. Exhibits no 3'-5' exonuclease (proofreading) activity. May be involved in translesional synthesis, in conjunction with the beta clamp from PolIII.</text>
</comment>
<feature type="active site" evidence="2">
    <location>
        <position position="110"/>
    </location>
</feature>
<dbReference type="Gene3D" id="1.10.150.20">
    <property type="entry name" value="5' to 3' exonuclease, C-terminal subdomain"/>
    <property type="match status" value="1"/>
</dbReference>
<dbReference type="GO" id="GO:0000287">
    <property type="term" value="F:magnesium ion binding"/>
    <property type="evidence" value="ECO:0007669"/>
    <property type="project" value="UniProtKB-UniRule"/>
</dbReference>
<reference evidence="4 5" key="1">
    <citation type="submission" date="2019-03" db="EMBL/GenBank/DDBJ databases">
        <title>This is whole genome sequence of Paenibacillus sp MS74 strain.</title>
        <authorList>
            <person name="Trinh H.N."/>
        </authorList>
    </citation>
    <scope>NUCLEOTIDE SEQUENCE [LARGE SCALE GENOMIC DNA]</scope>
    <source>
        <strain evidence="4 5">MS74</strain>
    </source>
</reference>
<keyword evidence="2" id="KW-0235">DNA replication</keyword>
<gene>
    <name evidence="2" type="primary">dinB</name>
    <name evidence="4" type="ORF">E1757_00520</name>
</gene>
<evidence type="ECO:0000259" key="3">
    <source>
        <dbReference type="PROSITE" id="PS50173"/>
    </source>
</evidence>
<dbReference type="PROSITE" id="PS50173">
    <property type="entry name" value="UMUC"/>
    <property type="match status" value="1"/>
</dbReference>
<dbReference type="NCBIfam" id="NF002848">
    <property type="entry name" value="PRK03103.1"/>
    <property type="match status" value="1"/>
</dbReference>
<dbReference type="GO" id="GO:0006261">
    <property type="term" value="P:DNA-templated DNA replication"/>
    <property type="evidence" value="ECO:0007669"/>
    <property type="project" value="UniProtKB-UniRule"/>
</dbReference>
<keyword evidence="2" id="KW-0227">DNA damage</keyword>
<dbReference type="SUPFAM" id="SSF56672">
    <property type="entry name" value="DNA/RNA polymerases"/>
    <property type="match status" value="1"/>
</dbReference>
<keyword evidence="2" id="KW-0479">Metal-binding</keyword>
<protein>
    <recommendedName>
        <fullName evidence="2">DNA polymerase IV</fullName>
        <shortName evidence="2">Pol IV</shortName>
        <ecNumber evidence="2">2.7.7.7</ecNumber>
    </recommendedName>
</protein>
<dbReference type="Pfam" id="PF11799">
    <property type="entry name" value="IMS_C"/>
    <property type="match status" value="1"/>
</dbReference>
<accession>A0A4R5KWJ1</accession>
<name>A0A4R5KWJ1_9BACL</name>
<dbReference type="CDD" id="cd03586">
    <property type="entry name" value="PolY_Pol_IV_kappa"/>
    <property type="match status" value="1"/>
</dbReference>
<keyword evidence="2" id="KW-0234">DNA repair</keyword>
<dbReference type="Pfam" id="PF00817">
    <property type="entry name" value="IMS"/>
    <property type="match status" value="1"/>
</dbReference>
<keyword evidence="2" id="KW-0963">Cytoplasm</keyword>
<feature type="site" description="Substrate discrimination" evidence="2">
    <location>
        <position position="18"/>
    </location>
</feature>
<dbReference type="Gene3D" id="3.30.1490.100">
    <property type="entry name" value="DNA polymerase, Y-family, little finger domain"/>
    <property type="match status" value="1"/>
</dbReference>
<feature type="binding site" evidence="2">
    <location>
        <position position="109"/>
    </location>
    <ligand>
        <name>Mg(2+)</name>
        <dbReference type="ChEBI" id="CHEBI:18420"/>
    </ligand>
</feature>
<keyword evidence="5" id="KW-1185">Reference proteome</keyword>
<dbReference type="InterPro" id="IPR017961">
    <property type="entry name" value="DNA_pol_Y-fam_little_finger"/>
</dbReference>